<dbReference type="EMBL" id="SLXP01000002">
    <property type="protein sequence ID" value="TCP43064.1"/>
    <property type="molecule type" value="Genomic_DNA"/>
</dbReference>
<comment type="caution">
    <text evidence="1">The sequence shown here is derived from an EMBL/GenBank/DDBJ whole genome shotgun (WGS) entry which is preliminary data.</text>
</comment>
<gene>
    <name evidence="1" type="ORF">EV662_102257</name>
</gene>
<name>A0A4R2Q567_9RHOB</name>
<dbReference type="OrthoDB" id="8373403at2"/>
<protein>
    <recommendedName>
        <fullName evidence="3">ElaB/YqjD/DUF883 family membrane-anchored ribosome-binding protein</fullName>
    </recommendedName>
</protein>
<evidence type="ECO:0008006" key="3">
    <source>
        <dbReference type="Google" id="ProtNLM"/>
    </source>
</evidence>
<evidence type="ECO:0000313" key="1">
    <source>
        <dbReference type="EMBL" id="TCP43064.1"/>
    </source>
</evidence>
<reference evidence="1 2" key="1">
    <citation type="submission" date="2019-03" db="EMBL/GenBank/DDBJ databases">
        <title>Genomic Encyclopedia of Type Strains, Phase IV (KMG-IV): sequencing the most valuable type-strain genomes for metagenomic binning, comparative biology and taxonomic classification.</title>
        <authorList>
            <person name="Goeker M."/>
        </authorList>
    </citation>
    <scope>NUCLEOTIDE SEQUENCE [LARGE SCALE GENOMIC DNA]</scope>
    <source>
        <strain evidence="1 2">DSM 18063</strain>
    </source>
</reference>
<evidence type="ECO:0000313" key="2">
    <source>
        <dbReference type="Proteomes" id="UP000294835"/>
    </source>
</evidence>
<proteinExistence type="predicted"/>
<dbReference type="RefSeq" id="WP_132460920.1">
    <property type="nucleotide sequence ID" value="NZ_SLXP01000002.1"/>
</dbReference>
<sequence>MARSGNGTATRDDLERQIEALKTDISDISQTLAQMGADRRDATVDGMRETAAQIQRKGAAIGEQAADAVRQQPATAMALAVGAGFIVGLMTGRR</sequence>
<dbReference type="Proteomes" id="UP000294835">
    <property type="component" value="Unassembled WGS sequence"/>
</dbReference>
<keyword evidence="2" id="KW-1185">Reference proteome</keyword>
<dbReference type="AlphaFoldDB" id="A0A4R2Q567"/>
<organism evidence="1 2">
    <name type="scientific">Rhodovulum marinum</name>
    <dbReference type="NCBI Taxonomy" id="320662"/>
    <lineage>
        <taxon>Bacteria</taxon>
        <taxon>Pseudomonadati</taxon>
        <taxon>Pseudomonadota</taxon>
        <taxon>Alphaproteobacteria</taxon>
        <taxon>Rhodobacterales</taxon>
        <taxon>Paracoccaceae</taxon>
        <taxon>Rhodovulum</taxon>
    </lineage>
</organism>
<accession>A0A4R2Q567</accession>